<keyword evidence="3" id="KW-1185">Reference proteome</keyword>
<evidence type="ECO:0000256" key="1">
    <source>
        <dbReference type="SAM" id="Phobius"/>
    </source>
</evidence>
<dbReference type="OrthoDB" id="1451346at2"/>
<dbReference type="AlphaFoldDB" id="A0A1I6GCP2"/>
<keyword evidence="1" id="KW-0812">Transmembrane</keyword>
<evidence type="ECO:0000313" key="2">
    <source>
        <dbReference type="EMBL" id="SFR39955.1"/>
    </source>
</evidence>
<dbReference type="STRING" id="400055.SAMN04490243_1588"/>
<dbReference type="Proteomes" id="UP000199534">
    <property type="component" value="Unassembled WGS sequence"/>
</dbReference>
<keyword evidence="1" id="KW-0472">Membrane</keyword>
<name>A0A1I6GCP2_9FLAO</name>
<sequence length="176" mass="19932">MSLSNEIVLRPRFETVLGAPVARVLEQLCAQTEPPFEIKRSDNHVFVRFLKEETHLWSPQLHLELLDEEEFGGKPGTTRISGLFGPNPTLWTFFMFLHFGIATLFVIFGIWAYSAASLGRPYGIQVGIMVLMVVLWIVFYFLGRAGKAKGKPQMNALYELYKSRISSFTAVNTRSA</sequence>
<feature type="transmembrane region" description="Helical" evidence="1">
    <location>
        <begin position="89"/>
        <end position="116"/>
    </location>
</feature>
<proteinExistence type="predicted"/>
<feature type="transmembrane region" description="Helical" evidence="1">
    <location>
        <begin position="122"/>
        <end position="142"/>
    </location>
</feature>
<protein>
    <recommendedName>
        <fullName evidence="4">GTP-binding protein</fullName>
    </recommendedName>
</protein>
<keyword evidence="1" id="KW-1133">Transmembrane helix</keyword>
<dbReference type="EMBL" id="FOYQ01000001">
    <property type="protein sequence ID" value="SFR39955.1"/>
    <property type="molecule type" value="Genomic_DNA"/>
</dbReference>
<gene>
    <name evidence="2" type="ORF">SAMN04490243_1588</name>
</gene>
<evidence type="ECO:0008006" key="4">
    <source>
        <dbReference type="Google" id="ProtNLM"/>
    </source>
</evidence>
<reference evidence="2 3" key="1">
    <citation type="submission" date="2016-10" db="EMBL/GenBank/DDBJ databases">
        <authorList>
            <person name="de Groot N.N."/>
        </authorList>
    </citation>
    <scope>NUCLEOTIDE SEQUENCE [LARGE SCALE GENOMIC DNA]</scope>
    <source>
        <strain evidence="2 3">DSM 21019</strain>
    </source>
</reference>
<organism evidence="2 3">
    <name type="scientific">Robiginitalea myxolifaciens</name>
    <dbReference type="NCBI Taxonomy" id="400055"/>
    <lineage>
        <taxon>Bacteria</taxon>
        <taxon>Pseudomonadati</taxon>
        <taxon>Bacteroidota</taxon>
        <taxon>Flavobacteriia</taxon>
        <taxon>Flavobacteriales</taxon>
        <taxon>Flavobacteriaceae</taxon>
        <taxon>Robiginitalea</taxon>
    </lineage>
</organism>
<dbReference type="RefSeq" id="WP_092981955.1">
    <property type="nucleotide sequence ID" value="NZ_FOYQ01000001.1"/>
</dbReference>
<accession>A0A1I6GCP2</accession>
<evidence type="ECO:0000313" key="3">
    <source>
        <dbReference type="Proteomes" id="UP000199534"/>
    </source>
</evidence>